<evidence type="ECO:0000256" key="1">
    <source>
        <dbReference type="SAM" id="MobiDB-lite"/>
    </source>
</evidence>
<sequence>MDKKYVGTFHTEQGVFNEIEKLKAQGYTESDIYVISNNQDDISMLRGRVSADTLDAKTTENRGWMDKFMDFLSGEEPVRGAFTDMGFSDEESTRFYNEARDGGILVFVDRDYGDKFSSGVTYDNTDAINEDGMSLTTPVENQGLGETVNRADTYDTTTNRDFADTDLTEEQRLRLHEEKLLIDKDEVQTGEVNVSKHTVTEQQSVDVPVTREEVYVERRPVDGEYDASSADFNDNFNDDETIHIPVTEEKVEVSKRPVVNEEIVVGKRKVTDTETVNETVRSEKADIDEDTLSASDRFDRDGKTFNSDLLNDQYDDNNYDNNRPL</sequence>
<dbReference type="NCBIfam" id="TIGR02271">
    <property type="entry name" value="YsnF/AvaK domain"/>
    <property type="match status" value="1"/>
</dbReference>
<organism evidence="4 5">
    <name type="scientific">Chungangia koreensis</name>
    <dbReference type="NCBI Taxonomy" id="752657"/>
    <lineage>
        <taxon>Bacteria</taxon>
        <taxon>Bacillati</taxon>
        <taxon>Bacillota</taxon>
        <taxon>Bacilli</taxon>
        <taxon>Lactobacillales</taxon>
        <taxon>Chungangia</taxon>
    </lineage>
</organism>
<comment type="caution">
    <text evidence="4">The sequence shown here is derived from an EMBL/GenBank/DDBJ whole genome shotgun (WGS) entry which is preliminary data.</text>
</comment>
<proteinExistence type="predicted"/>
<dbReference type="Pfam" id="PF11181">
    <property type="entry name" value="YflT"/>
    <property type="match status" value="1"/>
</dbReference>
<reference evidence="5" key="1">
    <citation type="journal article" date="2019" name="Int. J. Syst. Evol. Microbiol.">
        <title>The Global Catalogue of Microorganisms (GCM) 10K type strain sequencing project: providing services to taxonomists for standard genome sequencing and annotation.</title>
        <authorList>
            <consortium name="The Broad Institute Genomics Platform"/>
            <consortium name="The Broad Institute Genome Sequencing Center for Infectious Disease"/>
            <person name="Wu L."/>
            <person name="Ma J."/>
        </authorList>
    </citation>
    <scope>NUCLEOTIDE SEQUENCE [LARGE SCALE GENOMIC DNA]</scope>
    <source>
        <strain evidence="5">CCUG 59778</strain>
    </source>
</reference>
<feature type="region of interest" description="Disordered" evidence="1">
    <location>
        <begin position="295"/>
        <end position="325"/>
    </location>
</feature>
<dbReference type="InterPro" id="IPR019060">
    <property type="entry name" value="DUF2382"/>
</dbReference>
<dbReference type="InterPro" id="IPR025889">
    <property type="entry name" value="GSP17M-like_dom"/>
</dbReference>
<accession>A0ABV8X371</accession>
<dbReference type="Proteomes" id="UP001595817">
    <property type="component" value="Unassembled WGS sequence"/>
</dbReference>
<keyword evidence="5" id="KW-1185">Reference proteome</keyword>
<gene>
    <name evidence="4" type="ORF">ACFOZY_03975</name>
</gene>
<evidence type="ECO:0000259" key="3">
    <source>
        <dbReference type="Pfam" id="PF11181"/>
    </source>
</evidence>
<evidence type="ECO:0000259" key="2">
    <source>
        <dbReference type="Pfam" id="PF09557"/>
    </source>
</evidence>
<evidence type="ECO:0000313" key="4">
    <source>
        <dbReference type="EMBL" id="MFC4409594.1"/>
    </source>
</evidence>
<dbReference type="RefSeq" id="WP_378152503.1">
    <property type="nucleotide sequence ID" value="NZ_JBHSEC010000003.1"/>
</dbReference>
<dbReference type="Pfam" id="PF09557">
    <property type="entry name" value="DUF2382"/>
    <property type="match status" value="1"/>
</dbReference>
<dbReference type="PANTHER" id="PTHR38463:SF1">
    <property type="entry name" value="STRESS RESPONSE PROTEIN YSNF"/>
    <property type="match status" value="1"/>
</dbReference>
<protein>
    <submittedName>
        <fullName evidence="4">DUF2382 domain-containing protein</fullName>
    </submittedName>
</protein>
<feature type="domain" description="DUF2382" evidence="2">
    <location>
        <begin position="173"/>
        <end position="287"/>
    </location>
</feature>
<name>A0ABV8X371_9LACT</name>
<dbReference type="InterPro" id="IPR052967">
    <property type="entry name" value="Stress_Response_Assoc"/>
</dbReference>
<evidence type="ECO:0000313" key="5">
    <source>
        <dbReference type="Proteomes" id="UP001595817"/>
    </source>
</evidence>
<feature type="domain" description="General stress protein 17M-like" evidence="3">
    <location>
        <begin position="6"/>
        <end position="102"/>
    </location>
</feature>
<dbReference type="PANTHER" id="PTHR38463">
    <property type="entry name" value="STRESS RESPONSE PROTEIN YSNF"/>
    <property type="match status" value="1"/>
</dbReference>
<dbReference type="EMBL" id="JBHSEC010000003">
    <property type="protein sequence ID" value="MFC4409594.1"/>
    <property type="molecule type" value="Genomic_DNA"/>
</dbReference>